<dbReference type="AlphaFoldDB" id="A0A6M3IGN4"/>
<accession>A0A6M3IGN4</accession>
<dbReference type="Gene3D" id="3.30.420.240">
    <property type="match status" value="1"/>
</dbReference>
<gene>
    <name evidence="2" type="ORF">MM415A01270_0005</name>
    <name evidence="1" type="ORF">MM415B01828_0005</name>
</gene>
<evidence type="ECO:0000313" key="1">
    <source>
        <dbReference type="EMBL" id="QJA56539.1"/>
    </source>
</evidence>
<dbReference type="EMBL" id="MT142291">
    <property type="protein sequence ID" value="QJA77592.1"/>
    <property type="molecule type" value="Genomic_DNA"/>
</dbReference>
<dbReference type="EMBL" id="MT141225">
    <property type="protein sequence ID" value="QJA56539.1"/>
    <property type="molecule type" value="Genomic_DNA"/>
</dbReference>
<organism evidence="1">
    <name type="scientific">viral metagenome</name>
    <dbReference type="NCBI Taxonomy" id="1070528"/>
    <lineage>
        <taxon>unclassified sequences</taxon>
        <taxon>metagenomes</taxon>
        <taxon>organismal metagenomes</taxon>
    </lineage>
</organism>
<name>A0A6M3IGN4_9ZZZZ</name>
<reference evidence="1" key="1">
    <citation type="submission" date="2020-03" db="EMBL/GenBank/DDBJ databases">
        <title>The deep terrestrial virosphere.</title>
        <authorList>
            <person name="Holmfeldt K."/>
            <person name="Nilsson E."/>
            <person name="Simone D."/>
            <person name="Lopez-Fernandez M."/>
            <person name="Wu X."/>
            <person name="de Brujin I."/>
            <person name="Lundin D."/>
            <person name="Andersson A."/>
            <person name="Bertilsson S."/>
            <person name="Dopson M."/>
        </authorList>
    </citation>
    <scope>NUCLEOTIDE SEQUENCE</scope>
    <source>
        <strain evidence="2">MM415A01270</strain>
        <strain evidence="1">MM415B01828</strain>
    </source>
</reference>
<sequence length="305" mass="34834">MPWWDHPDRPKNFIEIQRSEGYDDDDIAMHYPSTIEEAIEALTGNYFGKALAKHNQFTDGQKGYLEYDDDGDIRFEPSKHGILEVWEEPDQVGWRNLHVIFSDVSEGLGQTSSVAYVFNRDKRKFVAKLKSSKIAADLWADELIKLAKWCGDTPLLCPEVSGAGQTTLKVLRRERYPRIYRDRQEDKVRKKVTTTYGWAESRKKKVLLVDALKGYLRDSETPVPDGELIDQCSTFIRHPDGRLAKEDETKRDDCVIAAGGCLVLDETLPAPERTMTERDIVIATSLSVTKIPWANQEGSRDPWVE</sequence>
<proteinExistence type="predicted"/>
<evidence type="ECO:0008006" key="3">
    <source>
        <dbReference type="Google" id="ProtNLM"/>
    </source>
</evidence>
<evidence type="ECO:0000313" key="2">
    <source>
        <dbReference type="EMBL" id="QJA77592.1"/>
    </source>
</evidence>
<protein>
    <recommendedName>
        <fullName evidence="3">Terminase</fullName>
    </recommendedName>
</protein>